<protein>
    <submittedName>
        <fullName evidence="2">Uncharacterized protein</fullName>
    </submittedName>
</protein>
<evidence type="ECO:0000313" key="2">
    <source>
        <dbReference type="EMBL" id="CAE0028332.1"/>
    </source>
</evidence>
<keyword evidence="1" id="KW-0472">Membrane</keyword>
<feature type="transmembrane region" description="Helical" evidence="1">
    <location>
        <begin position="149"/>
        <end position="168"/>
    </location>
</feature>
<organism evidence="2">
    <name type="scientific">Chloropicon laureae</name>
    <dbReference type="NCBI Taxonomy" id="464258"/>
    <lineage>
        <taxon>Eukaryota</taxon>
        <taxon>Viridiplantae</taxon>
        <taxon>Chlorophyta</taxon>
        <taxon>Chloropicophyceae</taxon>
        <taxon>Chloropicales</taxon>
        <taxon>Chloropicaceae</taxon>
        <taxon>Chloropicon</taxon>
    </lineage>
</organism>
<sequence>MAGTTADTSLDPLSRCSGCSIVANVLEGSSYLASELQRAGQPWEHLTPQGDGICDTEYLSHFVRREDVFGMGTFAHSAGGATGSAHGGHLRQVCKDLYKADSRAFSGVLHDGRSAGPLCRSLCDAAQGVTTLDKVRYGLSKDWTQVARLLPYGFLALLFVYMLAQYAMAKLLEVYRGLSMLKNHKKKAS</sequence>
<reference evidence="2" key="1">
    <citation type="submission" date="2021-01" db="EMBL/GenBank/DDBJ databases">
        <authorList>
            <person name="Corre E."/>
            <person name="Pelletier E."/>
            <person name="Niang G."/>
            <person name="Scheremetjew M."/>
            <person name="Finn R."/>
            <person name="Kale V."/>
            <person name="Holt S."/>
            <person name="Cochrane G."/>
            <person name="Meng A."/>
            <person name="Brown T."/>
            <person name="Cohen L."/>
        </authorList>
    </citation>
    <scope>NUCLEOTIDE SEQUENCE</scope>
    <source>
        <strain evidence="2">RCC856</strain>
    </source>
</reference>
<dbReference type="EMBL" id="HBHU01013852">
    <property type="protein sequence ID" value="CAE0028332.1"/>
    <property type="molecule type" value="Transcribed_RNA"/>
</dbReference>
<dbReference type="AlphaFoldDB" id="A0A7S2Z8N3"/>
<keyword evidence="1" id="KW-1133">Transmembrane helix</keyword>
<keyword evidence="1" id="KW-0812">Transmembrane</keyword>
<evidence type="ECO:0000256" key="1">
    <source>
        <dbReference type="SAM" id="Phobius"/>
    </source>
</evidence>
<accession>A0A7S2Z8N3</accession>
<gene>
    <name evidence="2" type="ORF">CLAU1311_LOCUS9027</name>
</gene>
<name>A0A7S2Z8N3_9CHLO</name>
<proteinExistence type="predicted"/>